<dbReference type="PANTHER" id="PTHR31290:SF5">
    <property type="entry name" value="UV-DAMAGE ENDONUCLEASE"/>
    <property type="match status" value="1"/>
</dbReference>
<dbReference type="NCBIfam" id="TIGR00629">
    <property type="entry name" value="uvde"/>
    <property type="match status" value="1"/>
</dbReference>
<protein>
    <recommendedName>
        <fullName evidence="10">UV-damage endonuclease</fullName>
    </recommendedName>
</protein>
<keyword evidence="6" id="KW-0234">DNA repair</keyword>
<dbReference type="GO" id="GO:0004519">
    <property type="term" value="F:endonuclease activity"/>
    <property type="evidence" value="ECO:0007669"/>
    <property type="project" value="UniProtKB-KW"/>
</dbReference>
<dbReference type="Pfam" id="PF03851">
    <property type="entry name" value="UvdE"/>
    <property type="match status" value="1"/>
</dbReference>
<feature type="region of interest" description="Disordered" evidence="7">
    <location>
        <begin position="403"/>
        <end position="423"/>
    </location>
</feature>
<dbReference type="PANTHER" id="PTHR31290">
    <property type="entry name" value="UV-DAMAGE ENDONUCLEASE"/>
    <property type="match status" value="1"/>
</dbReference>
<dbReference type="InterPro" id="IPR036237">
    <property type="entry name" value="Xyl_isomerase-like_sf"/>
</dbReference>
<dbReference type="GO" id="GO:0005634">
    <property type="term" value="C:nucleus"/>
    <property type="evidence" value="ECO:0007669"/>
    <property type="project" value="TreeGrafter"/>
</dbReference>
<keyword evidence="1" id="KW-0540">Nuclease</keyword>
<feature type="region of interest" description="Disordered" evidence="7">
    <location>
        <begin position="507"/>
        <end position="527"/>
    </location>
</feature>
<dbReference type="GO" id="GO:0016787">
    <property type="term" value="F:hydrolase activity"/>
    <property type="evidence" value="ECO:0007669"/>
    <property type="project" value="UniProtKB-KW"/>
</dbReference>
<evidence type="ECO:0000256" key="2">
    <source>
        <dbReference type="ARBA" id="ARBA00022759"/>
    </source>
</evidence>
<keyword evidence="3" id="KW-0227">DNA damage</keyword>
<feature type="compositionally biased region" description="Basic and acidic residues" evidence="7">
    <location>
        <begin position="403"/>
        <end position="415"/>
    </location>
</feature>
<name>A0A436ZSK4_ARTFL</name>
<dbReference type="EMBL" id="SAEB01000012">
    <property type="protein sequence ID" value="RVD81899.1"/>
    <property type="molecule type" value="Genomic_DNA"/>
</dbReference>
<dbReference type="Gene3D" id="3.20.20.150">
    <property type="entry name" value="Divalent-metal-dependent TIM barrel enzymes"/>
    <property type="match status" value="1"/>
</dbReference>
<gene>
    <name evidence="8" type="ORF">DFL_009746</name>
</gene>
<evidence type="ECO:0000313" key="8">
    <source>
        <dbReference type="EMBL" id="RVD81899.1"/>
    </source>
</evidence>
<dbReference type="RefSeq" id="XP_067487443.1">
    <property type="nucleotide sequence ID" value="XM_067639679.1"/>
</dbReference>
<keyword evidence="2" id="KW-0255">Endonuclease</keyword>
<evidence type="ECO:0008006" key="10">
    <source>
        <dbReference type="Google" id="ProtNLM"/>
    </source>
</evidence>
<evidence type="ECO:0000313" key="9">
    <source>
        <dbReference type="Proteomes" id="UP000283090"/>
    </source>
</evidence>
<dbReference type="AlphaFoldDB" id="A0A436ZSK4"/>
<evidence type="ECO:0000256" key="6">
    <source>
        <dbReference type="ARBA" id="ARBA00023204"/>
    </source>
</evidence>
<dbReference type="InterPro" id="IPR004601">
    <property type="entry name" value="UvdE"/>
</dbReference>
<dbReference type="GO" id="GO:0005739">
    <property type="term" value="C:mitochondrion"/>
    <property type="evidence" value="ECO:0007669"/>
    <property type="project" value="TreeGrafter"/>
</dbReference>
<dbReference type="OrthoDB" id="541883at2759"/>
<dbReference type="STRING" id="97331.A0A436ZSK4"/>
<evidence type="ECO:0000256" key="4">
    <source>
        <dbReference type="ARBA" id="ARBA00022769"/>
    </source>
</evidence>
<reference evidence="8 9" key="1">
    <citation type="submission" date="2019-01" db="EMBL/GenBank/DDBJ databases">
        <title>Intercellular communication is required for trap formation in the nematode-trapping fungus Duddingtonia flagrans.</title>
        <authorList>
            <person name="Youssar L."/>
            <person name="Wernet V."/>
            <person name="Hensel N."/>
            <person name="Hildebrandt H.-G."/>
            <person name="Fischer R."/>
        </authorList>
    </citation>
    <scope>NUCLEOTIDE SEQUENCE [LARGE SCALE GENOMIC DNA]</scope>
    <source>
        <strain evidence="8 9">CBS H-5679</strain>
    </source>
</reference>
<dbReference type="VEuPathDB" id="FungiDB:DFL_009746"/>
<dbReference type="GO" id="GO:0043504">
    <property type="term" value="P:mitochondrial DNA repair"/>
    <property type="evidence" value="ECO:0007669"/>
    <property type="project" value="TreeGrafter"/>
</dbReference>
<proteinExistence type="predicted"/>
<evidence type="ECO:0000256" key="7">
    <source>
        <dbReference type="SAM" id="MobiDB-lite"/>
    </source>
</evidence>
<sequence length="527" mass="59486">MPRGRKAFSAVLPSSTVGTISSKADYTVDLPSPPDSEIIDGKDSSRASPTAIEDEALSPVFVQADEDGTAVKRRKTVGKKKAKESEGEASPNPKKSPGKKQKAAETLIDDDAFDPEGAGCDEAPLNRPQPVNDEYRPIPFKGRLGYACLNTYLRSSNPPIFCSRTCRLDTIHKHDTESGPGAGLSYVKSLGFQNATDLSHLIRWNHKYNIKFLRISSAMFPFASHSIYGYDLAHASEPLKEAGRLATEYGHRLTMHPGQYTQLASPKDEVVDNAIRDLEYHCELLDRLQLVGQADKDAVMIIHMGGTFGDKTATLDRFRTVYTSRLSEGVKRRLVLENDDVCWSVEDLIDICEELGIPLVLDWHHNNIVHGKLREGTYDVKEVYGERIQNTWVKKMIKQKQHYSEPREGSVTDRDRRRHSPRVWDLPPCEDDMDLMIEAKDKEQAVFEVMRKFKLDGWEVVKDVVPYERTDEMKEDGDIKVHEVGMGGVEGRVYWPEGMEEYLKPKKRVRAKKSEVKDGAEKPVPKE</sequence>
<keyword evidence="4" id="KW-0228">DNA excision</keyword>
<dbReference type="GO" id="GO:0009411">
    <property type="term" value="P:response to UV"/>
    <property type="evidence" value="ECO:0007669"/>
    <property type="project" value="InterPro"/>
</dbReference>
<accession>A0A436ZSK4</accession>
<feature type="compositionally biased region" description="Basic residues" evidence="7">
    <location>
        <begin position="71"/>
        <end position="82"/>
    </location>
</feature>
<comment type="caution">
    <text evidence="8">The sequence shown here is derived from an EMBL/GenBank/DDBJ whole genome shotgun (WGS) entry which is preliminary data.</text>
</comment>
<feature type="compositionally biased region" description="Basic and acidic residues" evidence="7">
    <location>
        <begin position="512"/>
        <end position="527"/>
    </location>
</feature>
<keyword evidence="9" id="KW-1185">Reference proteome</keyword>
<evidence type="ECO:0000256" key="5">
    <source>
        <dbReference type="ARBA" id="ARBA00022801"/>
    </source>
</evidence>
<dbReference type="GO" id="GO:0006289">
    <property type="term" value="P:nucleotide-excision repair"/>
    <property type="evidence" value="ECO:0007669"/>
    <property type="project" value="InterPro"/>
</dbReference>
<dbReference type="GeneID" id="93592057"/>
<evidence type="ECO:0000256" key="3">
    <source>
        <dbReference type="ARBA" id="ARBA00022763"/>
    </source>
</evidence>
<dbReference type="SUPFAM" id="SSF51658">
    <property type="entry name" value="Xylose isomerase-like"/>
    <property type="match status" value="1"/>
</dbReference>
<feature type="region of interest" description="Disordered" evidence="7">
    <location>
        <begin position="20"/>
        <end position="132"/>
    </location>
</feature>
<evidence type="ECO:0000256" key="1">
    <source>
        <dbReference type="ARBA" id="ARBA00022722"/>
    </source>
</evidence>
<dbReference type="Proteomes" id="UP000283090">
    <property type="component" value="Unassembled WGS sequence"/>
</dbReference>
<keyword evidence="5" id="KW-0378">Hydrolase</keyword>
<organism evidence="8 9">
    <name type="scientific">Arthrobotrys flagrans</name>
    <name type="common">Nematode-trapping fungus</name>
    <name type="synonym">Trichothecium flagrans</name>
    <dbReference type="NCBI Taxonomy" id="97331"/>
    <lineage>
        <taxon>Eukaryota</taxon>
        <taxon>Fungi</taxon>
        <taxon>Dikarya</taxon>
        <taxon>Ascomycota</taxon>
        <taxon>Pezizomycotina</taxon>
        <taxon>Orbiliomycetes</taxon>
        <taxon>Orbiliales</taxon>
        <taxon>Orbiliaceae</taxon>
        <taxon>Arthrobotrys</taxon>
    </lineage>
</organism>